<feature type="chain" id="PRO_5027924585" description="Protein amnionless" evidence="12">
    <location>
        <begin position="21"/>
        <end position="613"/>
    </location>
</feature>
<dbReference type="CTD" id="33199"/>
<evidence type="ECO:0000256" key="7">
    <source>
        <dbReference type="ARBA" id="ARBA00022927"/>
    </source>
</evidence>
<keyword evidence="6 12" id="KW-0732">Signal</keyword>
<dbReference type="Proteomes" id="UP000515146">
    <property type="component" value="Unplaced"/>
</dbReference>
<dbReference type="GO" id="GO:0030139">
    <property type="term" value="C:endocytic vesicle"/>
    <property type="evidence" value="ECO:0007669"/>
    <property type="project" value="TreeGrafter"/>
</dbReference>
<dbReference type="GO" id="GO:0006898">
    <property type="term" value="P:receptor-mediated endocytosis"/>
    <property type="evidence" value="ECO:0007669"/>
    <property type="project" value="TreeGrafter"/>
</dbReference>
<feature type="signal peptide" evidence="12">
    <location>
        <begin position="1"/>
        <end position="20"/>
    </location>
</feature>
<evidence type="ECO:0000256" key="6">
    <source>
        <dbReference type="ARBA" id="ARBA00022729"/>
    </source>
</evidence>
<keyword evidence="5 11" id="KW-0812">Transmembrane</keyword>
<evidence type="ECO:0000256" key="11">
    <source>
        <dbReference type="SAM" id="Phobius"/>
    </source>
</evidence>
<name>A0A6P6YE23_DERPT</name>
<evidence type="ECO:0000313" key="14">
    <source>
        <dbReference type="RefSeq" id="XP_027203156.1"/>
    </source>
</evidence>
<sequence>MFVKISFLLISIIIIEPVISVSRYSRMDFQPLIIRRRLIWRKQIQFEDPNNWQPNQPSCEKDRVVLPENYVIFLNRRLLIQELILPENGELIIAKDGGGIVEFSTDHDYDQDEDRKCKTTETLYFQPSQEYQQTNSWFNPDNWHVTFDLSSSSSSSSSMSTMSGYQISTFATFHYQQSSSSSKMIIPDSERIPCRSDFITFPTNGTWKVKIGSNSKLIPTFESMTIGENFQIFNTDKLRKFLQSFSGQMLFEIQGYNHMEIQQSNCQSNSIECYCGNDQPKVMKEICQNRPKCPPSKCLDPIQAPGFCCPICATSILIRMNKNRKNLNQPQSQSQQQQFVYQSIAQHLERLYQQQQESSKIFLSNINLYIHWLYDNRIQIIISPMVDILIRKQSNPLIQSDQNGRQIMEKLSMDKTLSRLISIEYRSSQNWIQDSSLFNRSTFILLLIFILILLIGFFTTVIYNYHHHHHHHNDHQSSFTFVRFRTVASDVEMEFDNPGLSDCPSGSSSLHRLPQQSPLFSTEKIVPNFQNLMKKMTNWTTTIRQQQQPSSIRLRSQFSRNDDNHDDNDGDDDRKHQTEFENPIFKLNTDSTISTSSTSTNISHHQINDSTSM</sequence>
<evidence type="ECO:0000256" key="4">
    <source>
        <dbReference type="ARBA" id="ARBA00022475"/>
    </source>
</evidence>
<evidence type="ECO:0000256" key="10">
    <source>
        <dbReference type="SAM" id="MobiDB-lite"/>
    </source>
</evidence>
<evidence type="ECO:0000256" key="9">
    <source>
        <dbReference type="ARBA" id="ARBA00023136"/>
    </source>
</evidence>
<proteinExistence type="predicted"/>
<keyword evidence="4" id="KW-1003">Cell membrane</keyword>
<dbReference type="OMA" id="FTFVRFR"/>
<feature type="transmembrane region" description="Helical" evidence="11">
    <location>
        <begin position="443"/>
        <end position="465"/>
    </location>
</feature>
<dbReference type="InParanoid" id="A0A6P6YE23"/>
<evidence type="ECO:0000256" key="3">
    <source>
        <dbReference type="ARBA" id="ARBA00022448"/>
    </source>
</evidence>
<evidence type="ECO:0000256" key="1">
    <source>
        <dbReference type="ARBA" id="ARBA00004251"/>
    </source>
</evidence>
<feature type="region of interest" description="Disordered" evidence="10">
    <location>
        <begin position="542"/>
        <end position="613"/>
    </location>
</feature>
<dbReference type="AlphaFoldDB" id="A0A6P6YE23"/>
<evidence type="ECO:0000256" key="5">
    <source>
        <dbReference type="ARBA" id="ARBA00022692"/>
    </source>
</evidence>
<dbReference type="GO" id="GO:0016324">
    <property type="term" value="C:apical plasma membrane"/>
    <property type="evidence" value="ECO:0007669"/>
    <property type="project" value="TreeGrafter"/>
</dbReference>
<dbReference type="InterPro" id="IPR026112">
    <property type="entry name" value="AMN"/>
</dbReference>
<feature type="compositionally biased region" description="Low complexity" evidence="10">
    <location>
        <begin position="588"/>
        <end position="603"/>
    </location>
</feature>
<gene>
    <name evidence="14" type="primary">LOC113797042</name>
</gene>
<dbReference type="GO" id="GO:0015031">
    <property type="term" value="P:protein transport"/>
    <property type="evidence" value="ECO:0007669"/>
    <property type="project" value="UniProtKB-KW"/>
</dbReference>
<keyword evidence="13" id="KW-1185">Reference proteome</keyword>
<keyword evidence="3" id="KW-0813">Transport</keyword>
<dbReference type="PANTHER" id="PTHR14995:SF2">
    <property type="entry name" value="PROTEIN AMNIONLESS"/>
    <property type="match status" value="1"/>
</dbReference>
<keyword evidence="8 11" id="KW-1133">Transmembrane helix</keyword>
<protein>
    <recommendedName>
        <fullName evidence="2">Protein amnionless</fullName>
    </recommendedName>
</protein>
<evidence type="ECO:0000256" key="2">
    <source>
        <dbReference type="ARBA" id="ARBA00021200"/>
    </source>
</evidence>
<dbReference type="PANTHER" id="PTHR14995">
    <property type="entry name" value="AMNIONLESS"/>
    <property type="match status" value="1"/>
</dbReference>
<organism evidence="13 14">
    <name type="scientific">Dermatophagoides pteronyssinus</name>
    <name type="common">European house dust mite</name>
    <dbReference type="NCBI Taxonomy" id="6956"/>
    <lineage>
        <taxon>Eukaryota</taxon>
        <taxon>Metazoa</taxon>
        <taxon>Ecdysozoa</taxon>
        <taxon>Arthropoda</taxon>
        <taxon>Chelicerata</taxon>
        <taxon>Arachnida</taxon>
        <taxon>Acari</taxon>
        <taxon>Acariformes</taxon>
        <taxon>Sarcoptiformes</taxon>
        <taxon>Astigmata</taxon>
        <taxon>Psoroptidia</taxon>
        <taxon>Analgoidea</taxon>
        <taxon>Pyroglyphidae</taxon>
        <taxon>Dermatophagoidinae</taxon>
        <taxon>Dermatophagoides</taxon>
    </lineage>
</organism>
<feature type="compositionally biased region" description="Polar residues" evidence="10">
    <location>
        <begin position="604"/>
        <end position="613"/>
    </location>
</feature>
<comment type="subcellular location">
    <subcellularLocation>
        <location evidence="1">Cell membrane</location>
        <topology evidence="1">Single-pass type I membrane protein</topology>
    </subcellularLocation>
</comment>
<feature type="compositionally biased region" description="Polar residues" evidence="10">
    <location>
        <begin position="542"/>
        <end position="559"/>
    </location>
</feature>
<evidence type="ECO:0000256" key="8">
    <source>
        <dbReference type="ARBA" id="ARBA00022989"/>
    </source>
</evidence>
<dbReference type="RefSeq" id="XP_027203156.1">
    <property type="nucleotide sequence ID" value="XM_027347355.1"/>
</dbReference>
<accession>A0A6P6YE23</accession>
<keyword evidence="9 11" id="KW-0472">Membrane</keyword>
<reference evidence="14" key="1">
    <citation type="submission" date="2025-08" db="UniProtKB">
        <authorList>
            <consortium name="RefSeq"/>
        </authorList>
    </citation>
    <scope>IDENTIFICATION</scope>
    <source>
        <strain evidence="14">Airmid</strain>
    </source>
</reference>
<evidence type="ECO:0000313" key="13">
    <source>
        <dbReference type="Proteomes" id="UP000515146"/>
    </source>
</evidence>
<evidence type="ECO:0000256" key="12">
    <source>
        <dbReference type="SAM" id="SignalP"/>
    </source>
</evidence>
<dbReference type="Pfam" id="PF14828">
    <property type="entry name" value="Amnionless"/>
    <property type="match status" value="2"/>
</dbReference>
<dbReference type="KEGG" id="dpte:113797042"/>
<dbReference type="OrthoDB" id="6485706at2759"/>
<keyword evidence="7" id="KW-0653">Protein transport</keyword>